<feature type="region of interest" description="Disordered" evidence="3">
    <location>
        <begin position="272"/>
        <end position="297"/>
    </location>
</feature>
<protein>
    <recommendedName>
        <fullName evidence="4">EGF-like domain-containing protein</fullName>
    </recommendedName>
</protein>
<feature type="compositionally biased region" description="Polar residues" evidence="3">
    <location>
        <begin position="287"/>
        <end position="297"/>
    </location>
</feature>
<dbReference type="InterPro" id="IPR000742">
    <property type="entry name" value="EGF"/>
</dbReference>
<dbReference type="Proteomes" id="UP001164746">
    <property type="component" value="Chromosome 17"/>
</dbReference>
<comment type="caution">
    <text evidence="2">Lacks conserved residue(s) required for the propagation of feature annotation.</text>
</comment>
<feature type="domain" description="EGF-like" evidence="4">
    <location>
        <begin position="540"/>
        <end position="570"/>
    </location>
</feature>
<dbReference type="SUPFAM" id="SSF57535">
    <property type="entry name" value="Complement control module/SCR domain"/>
    <property type="match status" value="2"/>
</dbReference>
<dbReference type="PROSITE" id="PS50026">
    <property type="entry name" value="EGF_3"/>
    <property type="match status" value="1"/>
</dbReference>
<organism evidence="5 6">
    <name type="scientific">Mya arenaria</name>
    <name type="common">Soft-shell clam</name>
    <dbReference type="NCBI Taxonomy" id="6604"/>
    <lineage>
        <taxon>Eukaryota</taxon>
        <taxon>Metazoa</taxon>
        <taxon>Spiralia</taxon>
        <taxon>Lophotrochozoa</taxon>
        <taxon>Mollusca</taxon>
        <taxon>Bivalvia</taxon>
        <taxon>Autobranchia</taxon>
        <taxon>Heteroconchia</taxon>
        <taxon>Euheterodonta</taxon>
        <taxon>Imparidentia</taxon>
        <taxon>Neoheterodontei</taxon>
        <taxon>Myida</taxon>
        <taxon>Myoidea</taxon>
        <taxon>Myidae</taxon>
        <taxon>Mya</taxon>
    </lineage>
</organism>
<dbReference type="EMBL" id="CP111028">
    <property type="protein sequence ID" value="WAR31162.1"/>
    <property type="molecule type" value="Genomic_DNA"/>
</dbReference>
<dbReference type="InterPro" id="IPR000436">
    <property type="entry name" value="Sushi_SCR_CCP_dom"/>
</dbReference>
<sequence>MFQKNLGHRSVPEKVRIVLKYIMIRASITKAEQVPRCHELVTANGDVTYIGNRERHTHAHITCDEGYSVGKDGVETVQCLQSLQWESTLHCYKPCDTPIIQNGRLRVGLSNRNYSRATIVSGQMVSVSCEDNFFLYDNRKNEFIKERSFFIKCTLGKIKTIPSCRKESCELPDDPYASYYVNGERYTGNTITHEGNVRVVCEEGTSITVSSDVRTCWNGAWKSGMEFPDVPSQIGVDDYYSYRDYFDLETNDTHFTLTCTNGTIGNKKCELSQDSKDQQENMHPTMKPSSSVYETTTVPSAQTTSPIHKYHGVLDCTIPESTDVHFVTLSGGELKEGTQECKNYYEGYYLNYEDADGEVTSPPVNLVNTHVNCTDGVISNYTLVCDDVDTSDTAVTISEECKTVPNGNVTDNGQSVECNEGYVNANSLSYERYSCYCDRNIPALVCNGRQAKCKPVNCKIDRPIEQGMTLIHKGRFVTSSSIEAIDHGESVVFNCEIGRNDITYEPRNRLFKCDRGKWLEHNRRGVSWSLGNNGMFPKCRPAKCECQNGGTCIRDEMCKCPPFSTGQQCETYAMSNDITLISSLSKPLTD</sequence>
<dbReference type="Gene3D" id="2.10.25.10">
    <property type="entry name" value="Laminin"/>
    <property type="match status" value="1"/>
</dbReference>
<dbReference type="Gene3D" id="2.10.70.10">
    <property type="entry name" value="Complement Module, domain 1"/>
    <property type="match status" value="1"/>
</dbReference>
<evidence type="ECO:0000313" key="5">
    <source>
        <dbReference type="EMBL" id="WAR31162.1"/>
    </source>
</evidence>
<keyword evidence="2" id="KW-0245">EGF-like domain</keyword>
<reference evidence="5" key="1">
    <citation type="submission" date="2022-11" db="EMBL/GenBank/DDBJ databases">
        <title>Centuries of genome instability and evolution in soft-shell clam transmissible cancer (bioRxiv).</title>
        <authorList>
            <person name="Hart S.F.M."/>
            <person name="Yonemitsu M.A."/>
            <person name="Giersch R.M."/>
            <person name="Beal B.F."/>
            <person name="Arriagada G."/>
            <person name="Davis B.W."/>
            <person name="Ostrander E.A."/>
            <person name="Goff S.P."/>
            <person name="Metzger M.J."/>
        </authorList>
    </citation>
    <scope>NUCLEOTIDE SEQUENCE</scope>
    <source>
        <strain evidence="5">MELC-2E11</strain>
        <tissue evidence="5">Siphon/mantle</tissue>
    </source>
</reference>
<dbReference type="InterPro" id="IPR035976">
    <property type="entry name" value="Sushi/SCR/CCP_sf"/>
</dbReference>
<dbReference type="PROSITE" id="PS00022">
    <property type="entry name" value="EGF_1"/>
    <property type="match status" value="1"/>
</dbReference>
<keyword evidence="1 2" id="KW-1015">Disulfide bond</keyword>
<evidence type="ECO:0000313" key="6">
    <source>
        <dbReference type="Proteomes" id="UP001164746"/>
    </source>
</evidence>
<name>A0ABY7G9R8_MYAAR</name>
<evidence type="ECO:0000256" key="3">
    <source>
        <dbReference type="SAM" id="MobiDB-lite"/>
    </source>
</evidence>
<keyword evidence="6" id="KW-1185">Reference proteome</keyword>
<dbReference type="SMART" id="SM00032">
    <property type="entry name" value="CCP"/>
    <property type="match status" value="3"/>
</dbReference>
<proteinExistence type="predicted"/>
<accession>A0ABY7G9R8</accession>
<feature type="disulfide bond" evidence="2">
    <location>
        <begin position="560"/>
        <end position="569"/>
    </location>
</feature>
<evidence type="ECO:0000256" key="1">
    <source>
        <dbReference type="ARBA" id="ARBA00023157"/>
    </source>
</evidence>
<gene>
    <name evidence="5" type="ORF">MAR_033704</name>
</gene>
<evidence type="ECO:0000256" key="2">
    <source>
        <dbReference type="PROSITE-ProRule" id="PRU00076"/>
    </source>
</evidence>
<evidence type="ECO:0000259" key="4">
    <source>
        <dbReference type="PROSITE" id="PS50026"/>
    </source>
</evidence>